<dbReference type="PANTHER" id="PTHR44329">
    <property type="entry name" value="SERINE/THREONINE-PROTEIN KINASE TNNI3K-RELATED"/>
    <property type="match status" value="1"/>
</dbReference>
<evidence type="ECO:0000256" key="1">
    <source>
        <dbReference type="SAM" id="MobiDB-lite"/>
    </source>
</evidence>
<dbReference type="OMA" id="NIRAMAY"/>
<dbReference type="Pfam" id="PF07714">
    <property type="entry name" value="PK_Tyr_Ser-Thr"/>
    <property type="match status" value="1"/>
</dbReference>
<evidence type="ECO:0000259" key="2">
    <source>
        <dbReference type="PROSITE" id="PS50011"/>
    </source>
</evidence>
<protein>
    <submittedName>
        <fullName evidence="3">Kinase-like protein</fullName>
    </submittedName>
</protein>
<dbReference type="Proteomes" id="UP000006514">
    <property type="component" value="Unassembled WGS sequence"/>
</dbReference>
<dbReference type="SMART" id="SM00220">
    <property type="entry name" value="S_TKc"/>
    <property type="match status" value="1"/>
</dbReference>
<dbReference type="InterPro" id="IPR000719">
    <property type="entry name" value="Prot_kinase_dom"/>
</dbReference>
<dbReference type="PROSITE" id="PS50011">
    <property type="entry name" value="PROTEIN_KINASE_DOM"/>
    <property type="match status" value="1"/>
</dbReference>
<keyword evidence="4" id="KW-1185">Reference proteome</keyword>
<evidence type="ECO:0000313" key="4">
    <source>
        <dbReference type="Proteomes" id="UP000006514"/>
    </source>
</evidence>
<accession>J0CXC3</accession>
<dbReference type="InterPro" id="IPR008271">
    <property type="entry name" value="Ser/Thr_kinase_AS"/>
</dbReference>
<dbReference type="KEGG" id="adl:AURDEDRAFT_175539"/>
<dbReference type="SUPFAM" id="SSF56112">
    <property type="entry name" value="Protein kinase-like (PK-like)"/>
    <property type="match status" value="1"/>
</dbReference>
<gene>
    <name evidence="3" type="ORF">AURDEDRAFT_175539</name>
</gene>
<feature type="region of interest" description="Disordered" evidence="1">
    <location>
        <begin position="353"/>
        <end position="448"/>
    </location>
</feature>
<dbReference type="EMBL" id="JH687892">
    <property type="protein sequence ID" value="EJD35392.1"/>
    <property type="molecule type" value="Genomic_DNA"/>
</dbReference>
<name>J0CXC3_AURST</name>
<proteinExistence type="predicted"/>
<dbReference type="AlphaFoldDB" id="J0CXC3"/>
<dbReference type="Gene3D" id="1.10.510.10">
    <property type="entry name" value="Transferase(Phosphotransferase) domain 1"/>
    <property type="match status" value="1"/>
</dbReference>
<dbReference type="InterPro" id="IPR001245">
    <property type="entry name" value="Ser-Thr/Tyr_kinase_cat_dom"/>
</dbReference>
<feature type="domain" description="Protein kinase" evidence="2">
    <location>
        <begin position="16"/>
        <end position="294"/>
    </location>
</feature>
<dbReference type="FunCoup" id="J0CXC3">
    <property type="interactions" value="70"/>
</dbReference>
<keyword evidence="3" id="KW-0808">Transferase</keyword>
<dbReference type="eggNOG" id="KOG0192">
    <property type="taxonomic scope" value="Eukaryota"/>
</dbReference>
<reference evidence="4" key="1">
    <citation type="journal article" date="2012" name="Science">
        <title>The Paleozoic origin of enzymatic lignin decomposition reconstructed from 31 fungal genomes.</title>
        <authorList>
            <person name="Floudas D."/>
            <person name="Binder M."/>
            <person name="Riley R."/>
            <person name="Barry K."/>
            <person name="Blanchette R.A."/>
            <person name="Henrissat B."/>
            <person name="Martinez A.T."/>
            <person name="Otillar R."/>
            <person name="Spatafora J.W."/>
            <person name="Yadav J.S."/>
            <person name="Aerts A."/>
            <person name="Benoit I."/>
            <person name="Boyd A."/>
            <person name="Carlson A."/>
            <person name="Copeland A."/>
            <person name="Coutinho P.M."/>
            <person name="de Vries R.P."/>
            <person name="Ferreira P."/>
            <person name="Findley K."/>
            <person name="Foster B."/>
            <person name="Gaskell J."/>
            <person name="Glotzer D."/>
            <person name="Gorecki P."/>
            <person name="Heitman J."/>
            <person name="Hesse C."/>
            <person name="Hori C."/>
            <person name="Igarashi K."/>
            <person name="Jurgens J.A."/>
            <person name="Kallen N."/>
            <person name="Kersten P."/>
            <person name="Kohler A."/>
            <person name="Kuees U."/>
            <person name="Kumar T.K.A."/>
            <person name="Kuo A."/>
            <person name="LaButti K."/>
            <person name="Larrondo L.F."/>
            <person name="Lindquist E."/>
            <person name="Ling A."/>
            <person name="Lombard V."/>
            <person name="Lucas S."/>
            <person name="Lundell T."/>
            <person name="Martin R."/>
            <person name="McLaughlin D.J."/>
            <person name="Morgenstern I."/>
            <person name="Morin E."/>
            <person name="Murat C."/>
            <person name="Nagy L.G."/>
            <person name="Nolan M."/>
            <person name="Ohm R.A."/>
            <person name="Patyshakuliyeva A."/>
            <person name="Rokas A."/>
            <person name="Ruiz-Duenas F.J."/>
            <person name="Sabat G."/>
            <person name="Salamov A."/>
            <person name="Samejima M."/>
            <person name="Schmutz J."/>
            <person name="Slot J.C."/>
            <person name="St John F."/>
            <person name="Stenlid J."/>
            <person name="Sun H."/>
            <person name="Sun S."/>
            <person name="Syed K."/>
            <person name="Tsang A."/>
            <person name="Wiebenga A."/>
            <person name="Young D."/>
            <person name="Pisabarro A."/>
            <person name="Eastwood D.C."/>
            <person name="Martin F."/>
            <person name="Cullen D."/>
            <person name="Grigoriev I.V."/>
            <person name="Hibbett D.S."/>
        </authorList>
    </citation>
    <scope>NUCLEOTIDE SEQUENCE [LARGE SCALE GENOMIC DNA]</scope>
    <source>
        <strain evidence="4">TFB10046</strain>
    </source>
</reference>
<dbReference type="InParanoid" id="J0CXC3"/>
<dbReference type="OrthoDB" id="1668230at2759"/>
<evidence type="ECO:0000313" key="3">
    <source>
        <dbReference type="EMBL" id="EJD35392.1"/>
    </source>
</evidence>
<dbReference type="GO" id="GO:0004674">
    <property type="term" value="F:protein serine/threonine kinase activity"/>
    <property type="evidence" value="ECO:0007669"/>
    <property type="project" value="TreeGrafter"/>
</dbReference>
<dbReference type="PROSITE" id="PS00108">
    <property type="entry name" value="PROTEIN_KINASE_ST"/>
    <property type="match status" value="1"/>
</dbReference>
<dbReference type="InterPro" id="IPR051681">
    <property type="entry name" value="Ser/Thr_Kinases-Pseudokinases"/>
</dbReference>
<dbReference type="PANTHER" id="PTHR44329:SF214">
    <property type="entry name" value="PROTEIN KINASE DOMAIN-CONTAINING PROTEIN"/>
    <property type="match status" value="1"/>
</dbReference>
<dbReference type="GO" id="GO:0005524">
    <property type="term" value="F:ATP binding"/>
    <property type="evidence" value="ECO:0007669"/>
    <property type="project" value="InterPro"/>
</dbReference>
<sequence length="490" mass="53804">MQTTVVYRQQLLVINLPSQDACGRGATATVLRGSVVQGTSIEYLAVKVFPTFLTPTVKQLFIREIDVWQRFSHDRILPFIGQCTIGSTQVALVSPFMKNGNMCEYLKENPKNNRLNLVIQVAEGLQYLHCDARVVHGDLKGENILISDDGTVLLADFGLSTLVEATDSPTATNIRQQKTLRFSAPELFNDCASYEVISPEDQAQTPRSKTTYSDIYAFGMLIYQVYTDRPPWPTASELQIVAYIMKGEVPPRPTGGDAGRRFCNATWSFCGRCWDVSPAHRPNVTEALSTLEMLKKNVRLGAGLNPLAAEFEMRPWCSVAQKSTSSPTTQHTTIPAQATSLKLNHNAQVFVPRGLAPPTQAPNTREPRLLPTPPPVSAAQRPQLNRSAAAFIPRRMPPPPLSMQPTAAVATPLTDSPRTPELVPDFPSSDPPTPSTAHPTPTRGDSAVFNLDAKPFVPRLLMNATMSTEPGNDEHAKKDNIRAMAYALIF</sequence>
<dbReference type="InterPro" id="IPR011009">
    <property type="entry name" value="Kinase-like_dom_sf"/>
</dbReference>
<keyword evidence="3" id="KW-0418">Kinase</keyword>
<organism evidence="3 4">
    <name type="scientific">Auricularia subglabra (strain TFB-10046 / SS5)</name>
    <name type="common">White-rot fungus</name>
    <name type="synonym">Auricularia delicata (strain TFB10046)</name>
    <dbReference type="NCBI Taxonomy" id="717982"/>
    <lineage>
        <taxon>Eukaryota</taxon>
        <taxon>Fungi</taxon>
        <taxon>Dikarya</taxon>
        <taxon>Basidiomycota</taxon>
        <taxon>Agaricomycotina</taxon>
        <taxon>Agaricomycetes</taxon>
        <taxon>Auriculariales</taxon>
        <taxon>Auriculariaceae</taxon>
        <taxon>Auricularia</taxon>
    </lineage>
</organism>